<protein>
    <recommendedName>
        <fullName evidence="5">Sec-independent protein translocase protein TatC</fullName>
    </recommendedName>
</protein>
<dbReference type="EMBL" id="JBHUDC010000003">
    <property type="protein sequence ID" value="MFD1513419.1"/>
    <property type="molecule type" value="Genomic_DNA"/>
</dbReference>
<dbReference type="PANTHER" id="PTHR30371:SF0">
    <property type="entry name" value="SEC-INDEPENDENT PROTEIN TRANSLOCASE PROTEIN TATC, CHLOROPLASTIC-RELATED"/>
    <property type="match status" value="1"/>
</dbReference>
<comment type="caution">
    <text evidence="5">Lacks conserved residue(s) required for the propagation of feature annotation.</text>
</comment>
<reference evidence="7 8" key="1">
    <citation type="journal article" date="2019" name="Int. J. Syst. Evol. Microbiol.">
        <title>The Global Catalogue of Microorganisms (GCM) 10K type strain sequencing project: providing services to taxonomists for standard genome sequencing and annotation.</title>
        <authorList>
            <consortium name="The Broad Institute Genomics Platform"/>
            <consortium name="The Broad Institute Genome Sequencing Center for Infectious Disease"/>
            <person name="Wu L."/>
            <person name="Ma J."/>
        </authorList>
    </citation>
    <scope>NUCLEOTIDE SEQUENCE [LARGE SCALE GENOMIC DNA]</scope>
    <source>
        <strain evidence="7 8">CGMCC 1.12563</strain>
    </source>
</reference>
<feature type="transmembrane region" description="Helical" evidence="5">
    <location>
        <begin position="604"/>
        <end position="621"/>
    </location>
</feature>
<dbReference type="InterPro" id="IPR002033">
    <property type="entry name" value="TatC"/>
</dbReference>
<comment type="function">
    <text evidence="5">Part of the twin-arginine translocation (Tat) system that transports large folded proteins containing a characteristic twin-arginine motif in their signal peptide across membranes.</text>
</comment>
<dbReference type="GO" id="GO:0033281">
    <property type="term" value="C:TAT protein transport complex"/>
    <property type="evidence" value="ECO:0007669"/>
    <property type="project" value="UniProtKB-UniRule"/>
</dbReference>
<evidence type="ECO:0000256" key="5">
    <source>
        <dbReference type="HAMAP-Rule" id="MF_00902"/>
    </source>
</evidence>
<evidence type="ECO:0000313" key="8">
    <source>
        <dbReference type="Proteomes" id="UP001597187"/>
    </source>
</evidence>
<dbReference type="AlphaFoldDB" id="A0ABD6AX37"/>
<keyword evidence="2 5" id="KW-0812">Transmembrane</keyword>
<evidence type="ECO:0000256" key="1">
    <source>
        <dbReference type="ARBA" id="ARBA00004141"/>
    </source>
</evidence>
<sequence>MASVGGAATTRSQLAIRDTVFVVIAEARTNLLRLTLAFLAGFLVAFYWLWTVGWDFLKEVTESGMTPAIRQQVQFIAQTPFDVVLLQVKIGIIVGLAVALPLFLLQFLPRLRDLNLWPAVSLTRWQVAGIAVLSTALFVLGVSYAYELLFPFLFEFFASNAVTAGFAPHYSIVDWAEFLLVLTAVFGVAAELPLLMSVLAYTEIVPYDVFRQRWRHAVVAITIVASIVNGSPDPLSMAIVALPLVVLYGLGLVIAGFVVSSRHLSQRTAQTTPFGDPTALDVGALDTAGIEAAPREAFEHLSEEAVLSIANDALDEGDDTKARALLDRYDEIPFDSESTVGDAAPSDRTRAVETGRAENDPTRDVTALGRDPDEELGGYYYDIAFVLDTLRSKSIRIVGVFIVVMATVFSWLSYGGIGSVQRDFLRRLPPQIHPEELSVITLHPAEALVFEMKFSLVVATAVTLPMVVYYSWPALRARKNLEMRSGTFLIWCVALTVGLVGGSVLGYAIVAPSVISYLVADTISNGIIVSYRISAFFWLIFYTTVGVGLLADVPVMMVLLNRAGVPFRTMASRWREVTVGLFFIGAVVVPGGVVMMFVFTLPILFAYGIGLLVLAIMTANGRRDLSTRPAFVRNHRRL</sequence>
<feature type="transmembrane region" description="Helical" evidence="5">
    <location>
        <begin position="397"/>
        <end position="417"/>
    </location>
</feature>
<name>A0ABD6AX37_9EURY</name>
<dbReference type="Proteomes" id="UP001597187">
    <property type="component" value="Unassembled WGS sequence"/>
</dbReference>
<dbReference type="GO" id="GO:0043953">
    <property type="term" value="P:protein transport by the Tat complex"/>
    <property type="evidence" value="ECO:0007669"/>
    <property type="project" value="UniProtKB-UniRule"/>
</dbReference>
<feature type="transmembrane region" description="Helical" evidence="5">
    <location>
        <begin position="454"/>
        <end position="475"/>
    </location>
</feature>
<evidence type="ECO:0000313" key="7">
    <source>
        <dbReference type="EMBL" id="MFD1513419.1"/>
    </source>
</evidence>
<accession>A0ABD6AX37</accession>
<feature type="transmembrane region" description="Helical" evidence="5">
    <location>
        <begin position="125"/>
        <end position="146"/>
    </location>
</feature>
<feature type="compositionally biased region" description="Basic and acidic residues" evidence="6">
    <location>
        <begin position="345"/>
        <end position="363"/>
    </location>
</feature>
<keyword evidence="8" id="KW-1185">Reference proteome</keyword>
<dbReference type="HAMAP" id="MF_00902">
    <property type="entry name" value="TatC"/>
    <property type="match status" value="1"/>
</dbReference>
<feature type="transmembrane region" description="Helical" evidence="5">
    <location>
        <begin position="237"/>
        <end position="259"/>
    </location>
</feature>
<dbReference type="Pfam" id="PF00902">
    <property type="entry name" value="TatC"/>
    <property type="match status" value="2"/>
</dbReference>
<feature type="region of interest" description="Disordered" evidence="6">
    <location>
        <begin position="336"/>
        <end position="363"/>
    </location>
</feature>
<proteinExistence type="inferred from homology"/>
<organism evidence="7 8">
    <name type="scientific">Halomarina rubra</name>
    <dbReference type="NCBI Taxonomy" id="2071873"/>
    <lineage>
        <taxon>Archaea</taxon>
        <taxon>Methanobacteriati</taxon>
        <taxon>Methanobacteriota</taxon>
        <taxon>Stenosarchaea group</taxon>
        <taxon>Halobacteria</taxon>
        <taxon>Halobacteriales</taxon>
        <taxon>Natronomonadaceae</taxon>
        <taxon>Halomarina</taxon>
    </lineage>
</organism>
<comment type="similarity">
    <text evidence="5">Belongs to the TatC family.</text>
</comment>
<keyword evidence="3 5" id="KW-1133">Transmembrane helix</keyword>
<feature type="transmembrane region" description="Helical" evidence="5">
    <location>
        <begin position="487"/>
        <end position="515"/>
    </location>
</feature>
<dbReference type="PRINTS" id="PR01840">
    <property type="entry name" value="TATCFAMILY"/>
</dbReference>
<comment type="subcellular location">
    <subcellularLocation>
        <location evidence="5">Cell membrane</location>
        <topology evidence="5">Multi-pass membrane protein</topology>
    </subcellularLocation>
    <subcellularLocation>
        <location evidence="1">Membrane</location>
        <topology evidence="1">Multi-pass membrane protein</topology>
    </subcellularLocation>
</comment>
<feature type="transmembrane region" description="Helical" evidence="5">
    <location>
        <begin position="579"/>
        <end position="598"/>
    </location>
</feature>
<gene>
    <name evidence="5" type="primary">tatC</name>
    <name evidence="7" type="ORF">ACFSBT_09025</name>
</gene>
<feature type="transmembrane region" description="Helical" evidence="5">
    <location>
        <begin position="535"/>
        <end position="559"/>
    </location>
</feature>
<keyword evidence="4 5" id="KW-0472">Membrane</keyword>
<feature type="transmembrane region" description="Helical" evidence="5">
    <location>
        <begin position="31"/>
        <end position="50"/>
    </location>
</feature>
<feature type="transmembrane region" description="Helical" evidence="5">
    <location>
        <begin position="214"/>
        <end position="231"/>
    </location>
</feature>
<dbReference type="RefSeq" id="WP_250873372.1">
    <property type="nucleotide sequence ID" value="NZ_JALXFV010000003.1"/>
</dbReference>
<keyword evidence="5" id="KW-1003">Cell membrane</keyword>
<dbReference type="PANTHER" id="PTHR30371">
    <property type="entry name" value="SEC-INDEPENDENT PROTEIN TRANSLOCASE PROTEIN TATC"/>
    <property type="match status" value="1"/>
</dbReference>
<feature type="transmembrane region" description="Helical" evidence="5">
    <location>
        <begin position="178"/>
        <end position="202"/>
    </location>
</feature>
<keyword evidence="5" id="KW-0653">Protein transport</keyword>
<keyword evidence="5" id="KW-0813">Transport</keyword>
<evidence type="ECO:0000256" key="6">
    <source>
        <dbReference type="SAM" id="MobiDB-lite"/>
    </source>
</evidence>
<evidence type="ECO:0000256" key="3">
    <source>
        <dbReference type="ARBA" id="ARBA00022989"/>
    </source>
</evidence>
<comment type="caution">
    <text evidence="7">The sequence shown here is derived from an EMBL/GenBank/DDBJ whole genome shotgun (WGS) entry which is preliminary data.</text>
</comment>
<dbReference type="GO" id="GO:0008320">
    <property type="term" value="F:protein transmembrane transporter activity"/>
    <property type="evidence" value="ECO:0007669"/>
    <property type="project" value="UniProtKB-UniRule"/>
</dbReference>
<evidence type="ECO:0000256" key="4">
    <source>
        <dbReference type="ARBA" id="ARBA00023136"/>
    </source>
</evidence>
<keyword evidence="5" id="KW-0811">Translocation</keyword>
<evidence type="ECO:0000256" key="2">
    <source>
        <dbReference type="ARBA" id="ARBA00022692"/>
    </source>
</evidence>
<feature type="transmembrane region" description="Helical" evidence="5">
    <location>
        <begin position="84"/>
        <end position="105"/>
    </location>
</feature>
<comment type="subunit">
    <text evidence="5">Forms a complex with TatA.</text>
</comment>